<dbReference type="Gene3D" id="2.130.10.10">
    <property type="entry name" value="YVTN repeat-like/Quinoprotein amine dehydrogenase"/>
    <property type="match status" value="1"/>
</dbReference>
<proteinExistence type="predicted"/>
<accession>A0ABW0S1T4</accession>
<evidence type="ECO:0000313" key="3">
    <source>
        <dbReference type="Proteomes" id="UP001596086"/>
    </source>
</evidence>
<evidence type="ECO:0000313" key="2">
    <source>
        <dbReference type="EMBL" id="MFC5550903.1"/>
    </source>
</evidence>
<gene>
    <name evidence="2" type="ORF">ACFPO9_20495</name>
</gene>
<dbReference type="EMBL" id="JBHSMZ010000016">
    <property type="protein sequence ID" value="MFC5550903.1"/>
    <property type="molecule type" value="Genomic_DNA"/>
</dbReference>
<keyword evidence="1" id="KW-0732">Signal</keyword>
<evidence type="ECO:0000256" key="1">
    <source>
        <dbReference type="SAM" id="SignalP"/>
    </source>
</evidence>
<dbReference type="InterPro" id="IPR015943">
    <property type="entry name" value="WD40/YVTN_repeat-like_dom_sf"/>
</dbReference>
<keyword evidence="3" id="KW-1185">Reference proteome</keyword>
<reference evidence="3" key="1">
    <citation type="journal article" date="2019" name="Int. J. Syst. Evol. Microbiol.">
        <title>The Global Catalogue of Microorganisms (GCM) 10K type strain sequencing project: providing services to taxonomists for standard genome sequencing and annotation.</title>
        <authorList>
            <consortium name="The Broad Institute Genomics Platform"/>
            <consortium name="The Broad Institute Genome Sequencing Center for Infectious Disease"/>
            <person name="Wu L."/>
            <person name="Ma J."/>
        </authorList>
    </citation>
    <scope>NUCLEOTIDE SEQUENCE [LARGE SCALE GENOMIC DNA]</scope>
    <source>
        <strain evidence="3">CGMCC 4.5798</strain>
    </source>
</reference>
<dbReference type="RefSeq" id="WP_379774198.1">
    <property type="nucleotide sequence ID" value="NZ_JBHSMZ010000016.1"/>
</dbReference>
<organism evidence="2 3">
    <name type="scientific">Massilia aerilata</name>
    <dbReference type="NCBI Taxonomy" id="453817"/>
    <lineage>
        <taxon>Bacteria</taxon>
        <taxon>Pseudomonadati</taxon>
        <taxon>Pseudomonadota</taxon>
        <taxon>Betaproteobacteria</taxon>
        <taxon>Burkholderiales</taxon>
        <taxon>Oxalobacteraceae</taxon>
        <taxon>Telluria group</taxon>
        <taxon>Massilia</taxon>
    </lineage>
</organism>
<dbReference type="NCBIfam" id="TIGR03118">
    <property type="entry name" value="PEPCTERM_chp_1"/>
    <property type="match status" value="1"/>
</dbReference>
<dbReference type="InterPro" id="IPR017549">
    <property type="entry name" value="APMV_L690"/>
</dbReference>
<name>A0ABW0S1T4_9BURK</name>
<dbReference type="PROSITE" id="PS51257">
    <property type="entry name" value="PROKAR_LIPOPROTEIN"/>
    <property type="match status" value="1"/>
</dbReference>
<feature type="chain" id="PRO_5046871771" evidence="1">
    <location>
        <begin position="22"/>
        <end position="379"/>
    </location>
</feature>
<feature type="signal peptide" evidence="1">
    <location>
        <begin position="1"/>
        <end position="21"/>
    </location>
</feature>
<comment type="caution">
    <text evidence="2">The sequence shown here is derived from an EMBL/GenBank/DDBJ whole genome shotgun (WGS) entry which is preliminary data.</text>
</comment>
<dbReference type="Proteomes" id="UP001596086">
    <property type="component" value="Unassembled WGS sequence"/>
</dbReference>
<dbReference type="SUPFAM" id="SSF63829">
    <property type="entry name" value="Calcium-dependent phosphotriesterase"/>
    <property type="match status" value="1"/>
</dbReference>
<sequence length="379" mass="37577">MSTQFKAAACLKAGLFGAALAAALAACGGGGNDNMPAAMTPPAVTPTIASAFATRSLVADSGAGAEHTDPKLVNAWGIAFNPAGFVWVANNGSATSTLYDGNGVPQTLVVAIPPGSAGTSNPTGIVFNSGATFQVSQNGVSGGSAFIFASENGTLSGWSPAVNRTNAIVAVDTGASGAVYKGLATASYLGASYLYAADFRNGRVDVYDSTWKPVTLPGGSFSDPSLPTGYAPFGIQAIGGRIYVAYAQRAAGGSEETKGAGLGIVDVFDAGGALVKRLIGNGGALNAPWGLAMAPANFGGASNMLLVANFGDGKINAFNADTGAFAGALSRSGGAPIVIDGLWGIAFGPGVNSQPTNTLFYTAGPGDEAHGAYGRIDLQ</sequence>
<protein>
    <submittedName>
        <fullName evidence="2">TIGR03118 family protein</fullName>
    </submittedName>
</protein>